<accession>A0A849AG99</accession>
<reference evidence="1 2" key="1">
    <citation type="submission" date="2020-05" db="EMBL/GenBank/DDBJ databases">
        <title>Nakamurella sp. DB0629 isolated from air conditioner.</title>
        <authorList>
            <person name="Kim D.H."/>
            <person name="Kim D.-U."/>
        </authorList>
    </citation>
    <scope>NUCLEOTIDE SEQUENCE [LARGE SCALE GENOMIC DNA]</scope>
    <source>
        <strain evidence="1 2">DB0629</strain>
    </source>
</reference>
<dbReference type="EMBL" id="JABEND010000014">
    <property type="protein sequence ID" value="NNG37480.1"/>
    <property type="molecule type" value="Genomic_DNA"/>
</dbReference>
<gene>
    <name evidence="1" type="ORF">HKD39_17600</name>
</gene>
<evidence type="ECO:0000313" key="2">
    <source>
        <dbReference type="Proteomes" id="UP000562984"/>
    </source>
</evidence>
<sequence length="155" mass="16683">MAGRWRARRQWQEGTVTATAAQAVVARWGLSSGDVVGEMGYDDDVDHDLRDAIEELTGTELVEEGAHEVVDAMVVWWRDDDGDVTDALVDALTLLADDGVIQLLTPKTGRDGYIEPADISEAARTAGLSQSAGAGSTDEWMISRLARAGAPRSKR</sequence>
<evidence type="ECO:0000313" key="1">
    <source>
        <dbReference type="EMBL" id="NNG37480.1"/>
    </source>
</evidence>
<keyword evidence="2" id="KW-1185">Reference proteome</keyword>
<dbReference type="Pfam" id="PF11253">
    <property type="entry name" value="DUF3052"/>
    <property type="match status" value="1"/>
</dbReference>
<dbReference type="AlphaFoldDB" id="A0A849AG99"/>
<comment type="caution">
    <text evidence="1">The sequence shown here is derived from an EMBL/GenBank/DDBJ whole genome shotgun (WGS) entry which is preliminary data.</text>
</comment>
<name>A0A849AG99_9ACTN</name>
<dbReference type="RefSeq" id="WP_171201180.1">
    <property type="nucleotide sequence ID" value="NZ_JABEND010000014.1"/>
</dbReference>
<protein>
    <submittedName>
        <fullName evidence="1">DUF3052 domain-containing protein</fullName>
    </submittedName>
</protein>
<dbReference type="Proteomes" id="UP000562984">
    <property type="component" value="Unassembled WGS sequence"/>
</dbReference>
<organism evidence="1 2">
    <name type="scientific">Nakamurella aerolata</name>
    <dbReference type="NCBI Taxonomy" id="1656892"/>
    <lineage>
        <taxon>Bacteria</taxon>
        <taxon>Bacillati</taxon>
        <taxon>Actinomycetota</taxon>
        <taxon>Actinomycetes</taxon>
        <taxon>Nakamurellales</taxon>
        <taxon>Nakamurellaceae</taxon>
        <taxon>Nakamurella</taxon>
    </lineage>
</organism>
<dbReference type="InterPro" id="IPR021412">
    <property type="entry name" value="DUF3052"/>
</dbReference>
<proteinExistence type="predicted"/>